<proteinExistence type="predicted"/>
<dbReference type="SMART" id="SM00563">
    <property type="entry name" value="PlsC"/>
    <property type="match status" value="1"/>
</dbReference>
<evidence type="ECO:0000256" key="3">
    <source>
        <dbReference type="ARBA" id="ARBA00023315"/>
    </source>
</evidence>
<protein>
    <submittedName>
        <fullName evidence="5">Acyltransferase</fullName>
    </submittedName>
</protein>
<dbReference type="GO" id="GO:0006654">
    <property type="term" value="P:phosphatidic acid biosynthetic process"/>
    <property type="evidence" value="ECO:0007669"/>
    <property type="project" value="TreeGrafter"/>
</dbReference>
<accession>A0A4U1BNF4</accession>
<keyword evidence="6" id="KW-1185">Reference proteome</keyword>
<dbReference type="CDD" id="cd07988">
    <property type="entry name" value="LPLAT_ABO13168-like"/>
    <property type="match status" value="1"/>
</dbReference>
<reference evidence="5 6" key="1">
    <citation type="submission" date="2019-04" db="EMBL/GenBank/DDBJ databases">
        <authorList>
            <person name="Hwang J.C."/>
        </authorList>
    </citation>
    <scope>NUCLEOTIDE SEQUENCE [LARGE SCALE GENOMIC DNA]</scope>
    <source>
        <strain evidence="5 6">IMCC35002</strain>
    </source>
</reference>
<keyword evidence="2 5" id="KW-0808">Transferase</keyword>
<keyword evidence="3 5" id="KW-0012">Acyltransferase</keyword>
<dbReference type="SUPFAM" id="SSF69593">
    <property type="entry name" value="Glycerol-3-phosphate (1)-acyltransferase"/>
    <property type="match status" value="1"/>
</dbReference>
<comment type="caution">
    <text evidence="5">The sequence shown here is derived from an EMBL/GenBank/DDBJ whole genome shotgun (WGS) entry which is preliminary data.</text>
</comment>
<dbReference type="PANTHER" id="PTHR10434:SF9">
    <property type="entry name" value="PHOSPHOLIPID_GLYCEROL ACYLTRANSFERASE DOMAIN-CONTAINING PROTEIN"/>
    <property type="match status" value="1"/>
</dbReference>
<evidence type="ECO:0000256" key="1">
    <source>
        <dbReference type="ARBA" id="ARBA00005189"/>
    </source>
</evidence>
<dbReference type="EMBL" id="SWCJ01000006">
    <property type="protein sequence ID" value="TKB55056.1"/>
    <property type="molecule type" value="Genomic_DNA"/>
</dbReference>
<dbReference type="Proteomes" id="UP000305675">
    <property type="component" value="Unassembled WGS sequence"/>
</dbReference>
<dbReference type="Pfam" id="PF01553">
    <property type="entry name" value="Acyltransferase"/>
    <property type="match status" value="1"/>
</dbReference>
<feature type="domain" description="Phospholipid/glycerol acyltransferase" evidence="4">
    <location>
        <begin position="28"/>
        <end position="137"/>
    </location>
</feature>
<dbReference type="GO" id="GO:0003841">
    <property type="term" value="F:1-acylglycerol-3-phosphate O-acyltransferase activity"/>
    <property type="evidence" value="ECO:0007669"/>
    <property type="project" value="TreeGrafter"/>
</dbReference>
<gene>
    <name evidence="5" type="ORF">FCL42_10870</name>
</gene>
<dbReference type="PANTHER" id="PTHR10434">
    <property type="entry name" value="1-ACYL-SN-GLYCEROL-3-PHOSPHATE ACYLTRANSFERASE"/>
    <property type="match status" value="1"/>
</dbReference>
<dbReference type="OrthoDB" id="9796839at2"/>
<evidence type="ECO:0000256" key="2">
    <source>
        <dbReference type="ARBA" id="ARBA00022679"/>
    </source>
</evidence>
<evidence type="ECO:0000259" key="4">
    <source>
        <dbReference type="SMART" id="SM00563"/>
    </source>
</evidence>
<comment type="pathway">
    <text evidence="1">Lipid metabolism.</text>
</comment>
<dbReference type="AlphaFoldDB" id="A0A4U1BNF4"/>
<name>A0A4U1BNF4_9GAMM</name>
<organism evidence="5 6">
    <name type="scientific">Ferrimonas aestuarii</name>
    <dbReference type="NCBI Taxonomy" id="2569539"/>
    <lineage>
        <taxon>Bacteria</taxon>
        <taxon>Pseudomonadati</taxon>
        <taxon>Pseudomonadota</taxon>
        <taxon>Gammaproteobacteria</taxon>
        <taxon>Alteromonadales</taxon>
        <taxon>Ferrimonadaceae</taxon>
        <taxon>Ferrimonas</taxon>
    </lineage>
</organism>
<evidence type="ECO:0000313" key="6">
    <source>
        <dbReference type="Proteomes" id="UP000305675"/>
    </source>
</evidence>
<dbReference type="RefSeq" id="WP_136863442.1">
    <property type="nucleotide sequence ID" value="NZ_SWCJ01000006.1"/>
</dbReference>
<evidence type="ECO:0000313" key="5">
    <source>
        <dbReference type="EMBL" id="TKB55056.1"/>
    </source>
</evidence>
<sequence length="190" mass="21488">MKQGLSQALLRWLGWSIKGTIPNHGHFVIIVAPHTSNWDFPLGVLVQWSLGMNANFIGKHQLFRWPFGWFFRALGGFPVNRGEKNNLVNTAVDLLQTQDNFILALAPEGTRKPVSRWKTGFYHIANQAQVPIYCVGFDFASKQIVIREPLTPSGDIVPEMNEILNFFRGIEGKYPQPVPNYQPTQDGKTP</sequence>
<dbReference type="InterPro" id="IPR002123">
    <property type="entry name" value="Plipid/glycerol_acylTrfase"/>
</dbReference>